<feature type="domain" description="Fibrinogen C-terminal" evidence="7">
    <location>
        <begin position="360"/>
        <end position="581"/>
    </location>
</feature>
<dbReference type="EMBL" id="OV696693">
    <property type="protein sequence ID" value="CAH1272855.1"/>
    <property type="molecule type" value="Genomic_DNA"/>
</dbReference>
<dbReference type="CDD" id="cd00087">
    <property type="entry name" value="FReD"/>
    <property type="match status" value="1"/>
</dbReference>
<keyword evidence="3" id="KW-1015">Disulfide bond</keyword>
<dbReference type="OrthoDB" id="7735550at2759"/>
<dbReference type="InterPro" id="IPR014716">
    <property type="entry name" value="Fibrinogen_a/b/g_C_1"/>
</dbReference>
<dbReference type="PROSITE" id="PS51406">
    <property type="entry name" value="FIBRINOGEN_C_2"/>
    <property type="match status" value="1"/>
</dbReference>
<dbReference type="PANTHER" id="PTHR47221">
    <property type="entry name" value="FIBRINOGEN ALPHA CHAIN"/>
    <property type="match status" value="1"/>
</dbReference>
<dbReference type="SMART" id="SM00186">
    <property type="entry name" value="FBG"/>
    <property type="match status" value="1"/>
</dbReference>
<organism evidence="8 9">
    <name type="scientific">Branchiostoma lanceolatum</name>
    <name type="common">Common lancelet</name>
    <name type="synonym">Amphioxus lanceolatum</name>
    <dbReference type="NCBI Taxonomy" id="7740"/>
    <lineage>
        <taxon>Eukaryota</taxon>
        <taxon>Metazoa</taxon>
        <taxon>Chordata</taxon>
        <taxon>Cephalochordata</taxon>
        <taxon>Leptocardii</taxon>
        <taxon>Amphioxiformes</taxon>
        <taxon>Branchiostomatidae</taxon>
        <taxon>Branchiostoma</taxon>
    </lineage>
</organism>
<accession>A0A8K0AHL1</accession>
<evidence type="ECO:0000256" key="3">
    <source>
        <dbReference type="ARBA" id="ARBA00023157"/>
    </source>
</evidence>
<dbReference type="Gene3D" id="3.90.215.10">
    <property type="entry name" value="Gamma Fibrinogen, chain A, domain 1"/>
    <property type="match status" value="1"/>
</dbReference>
<evidence type="ECO:0000256" key="1">
    <source>
        <dbReference type="ARBA" id="ARBA00004613"/>
    </source>
</evidence>
<dbReference type="InterPro" id="IPR036056">
    <property type="entry name" value="Fibrinogen-like_C"/>
</dbReference>
<name>A0A8K0AHL1_BRALA</name>
<evidence type="ECO:0000256" key="6">
    <source>
        <dbReference type="SAM" id="SignalP"/>
    </source>
</evidence>
<feature type="region of interest" description="Disordered" evidence="5">
    <location>
        <begin position="278"/>
        <end position="312"/>
    </location>
</feature>
<dbReference type="Proteomes" id="UP000838412">
    <property type="component" value="Chromosome 8"/>
</dbReference>
<keyword evidence="4" id="KW-0325">Glycoprotein</keyword>
<dbReference type="FunFam" id="3.90.215.10:FF:000001">
    <property type="entry name" value="Tenascin isoform 1"/>
    <property type="match status" value="1"/>
</dbReference>
<dbReference type="Pfam" id="PF00147">
    <property type="entry name" value="Fibrinogen_C"/>
    <property type="match status" value="1"/>
</dbReference>
<feature type="region of interest" description="Disordered" evidence="5">
    <location>
        <begin position="326"/>
        <end position="360"/>
    </location>
</feature>
<sequence>MDLYLAACVLLLLTDRMDLHLAACVLLLLLIVPSEATRQHGGARRYMSTRPLDNQQCAYTFVVPQAEGGCPYQQDPAANDFTNDIQQLREQVSQQGKIISGMATSIRASKGVATAVQALENGKRVVEDRLTYLQMQMLKDEANRNAHRAEMATLEKTIMNQTLQYVQLYHMYQELMTAYNKVNSAMENQTATVAALMKTVGGEHAMENQTATVAALMKTVNSAMENQTATVNSAMENQTATVEALMKTVGGLVVNSAMENQTATVEALMKTVGGLARDKEEVTRQLQRLKKSGRHGGDRHGARSTQNRQAQVASEAVVRIGDIEDIDDGVGSNVGRVTQPQQKPQPKPQPKLPKGNYTWNDTLPKPRHCADIQRAGKTVSGVYRIYLPDHHDNPVPVFCDMDTDPGGWTVIQKRANGTVNFFRNWAAYKSGFGDPRGDFWLGLENMHLLTGRGGYKLQISLQDWNGIVAYAEYNSFKVEDEASKYRLRLGKYHGNSGDALTWHNNMAFTTKDSDNDPFIGNCAGYQRGGWWYNACAHSNLNGIYYPGGYYSSRYQDAVYWAEWRGGSYSLKTVMMKVRPSGNQALT</sequence>
<feature type="compositionally biased region" description="Polar residues" evidence="5">
    <location>
        <begin position="303"/>
        <end position="312"/>
    </location>
</feature>
<protein>
    <submittedName>
        <fullName evidence="8">ANGPTL2 protein</fullName>
    </submittedName>
</protein>
<dbReference type="GO" id="GO:0005201">
    <property type="term" value="F:extracellular matrix structural constituent"/>
    <property type="evidence" value="ECO:0007669"/>
    <property type="project" value="TreeGrafter"/>
</dbReference>
<feature type="chain" id="PRO_5035478019" evidence="6">
    <location>
        <begin position="37"/>
        <end position="586"/>
    </location>
</feature>
<keyword evidence="6" id="KW-0732">Signal</keyword>
<keyword evidence="2" id="KW-0964">Secreted</keyword>
<evidence type="ECO:0000259" key="7">
    <source>
        <dbReference type="PROSITE" id="PS51406"/>
    </source>
</evidence>
<feature type="signal peptide" evidence="6">
    <location>
        <begin position="1"/>
        <end position="36"/>
    </location>
</feature>
<reference evidence="8" key="1">
    <citation type="submission" date="2022-01" db="EMBL/GenBank/DDBJ databases">
        <authorList>
            <person name="Braso-Vives M."/>
        </authorList>
    </citation>
    <scope>NUCLEOTIDE SEQUENCE</scope>
</reference>
<evidence type="ECO:0000256" key="4">
    <source>
        <dbReference type="ARBA" id="ARBA00023180"/>
    </source>
</evidence>
<dbReference type="PROSITE" id="PS00514">
    <property type="entry name" value="FIBRINOGEN_C_1"/>
    <property type="match status" value="1"/>
</dbReference>
<dbReference type="InterPro" id="IPR002181">
    <property type="entry name" value="Fibrinogen_a/b/g_C_dom"/>
</dbReference>
<proteinExistence type="predicted"/>
<comment type="subcellular location">
    <subcellularLocation>
        <location evidence="1">Secreted</location>
    </subcellularLocation>
</comment>
<dbReference type="GO" id="GO:0034116">
    <property type="term" value="P:positive regulation of heterotypic cell-cell adhesion"/>
    <property type="evidence" value="ECO:0007669"/>
    <property type="project" value="TreeGrafter"/>
</dbReference>
<dbReference type="NCBIfam" id="NF040941">
    <property type="entry name" value="GGGWT_bact"/>
    <property type="match status" value="1"/>
</dbReference>
<dbReference type="InterPro" id="IPR037579">
    <property type="entry name" value="FIB_ANG-like"/>
</dbReference>
<evidence type="ECO:0000256" key="5">
    <source>
        <dbReference type="SAM" id="MobiDB-lite"/>
    </source>
</evidence>
<dbReference type="SUPFAM" id="SSF56496">
    <property type="entry name" value="Fibrinogen C-terminal domain-like"/>
    <property type="match status" value="1"/>
</dbReference>
<dbReference type="InterPro" id="IPR020837">
    <property type="entry name" value="Fibrinogen_CS"/>
</dbReference>
<dbReference type="GO" id="GO:0005577">
    <property type="term" value="C:fibrinogen complex"/>
    <property type="evidence" value="ECO:0007669"/>
    <property type="project" value="TreeGrafter"/>
</dbReference>
<dbReference type="AlphaFoldDB" id="A0A8K0AHL1"/>
<evidence type="ECO:0000313" key="9">
    <source>
        <dbReference type="Proteomes" id="UP000838412"/>
    </source>
</evidence>
<dbReference type="GO" id="GO:0030674">
    <property type="term" value="F:protein-macromolecule adaptor activity"/>
    <property type="evidence" value="ECO:0007669"/>
    <property type="project" value="TreeGrafter"/>
</dbReference>
<evidence type="ECO:0000313" key="8">
    <source>
        <dbReference type="EMBL" id="CAH1272855.1"/>
    </source>
</evidence>
<gene>
    <name evidence="8" type="primary">ANGPTL2</name>
    <name evidence="8" type="ORF">BLAG_LOCUS24389</name>
</gene>
<dbReference type="PANTHER" id="PTHR47221:SF5">
    <property type="entry name" value="FIBRINOGEN C-TERMINAL DOMAIN-CONTAINING PROTEIN"/>
    <property type="match status" value="1"/>
</dbReference>
<evidence type="ECO:0000256" key="2">
    <source>
        <dbReference type="ARBA" id="ARBA00022525"/>
    </source>
</evidence>
<keyword evidence="9" id="KW-1185">Reference proteome</keyword>